<evidence type="ECO:0000313" key="2">
    <source>
        <dbReference type="Proteomes" id="UP001189143"/>
    </source>
</evidence>
<organism evidence="1 2">
    <name type="scientific">Clostridium neonatale</name>
    <dbReference type="NCBI Taxonomy" id="137838"/>
    <lineage>
        <taxon>Bacteria</taxon>
        <taxon>Bacillati</taxon>
        <taxon>Bacillota</taxon>
        <taxon>Clostridia</taxon>
        <taxon>Eubacteriales</taxon>
        <taxon>Clostridiaceae</taxon>
        <taxon>Clostridium</taxon>
    </lineage>
</organism>
<proteinExistence type="predicted"/>
<dbReference type="RefSeq" id="WP_317049738.1">
    <property type="nucleotide sequence ID" value="NZ_CAMRXC010000249.1"/>
</dbReference>
<accession>A0AAD1YJV3</accession>
<dbReference type="Proteomes" id="UP001189143">
    <property type="component" value="Unassembled WGS sequence"/>
</dbReference>
<name>A0AAD1YJV3_9CLOT</name>
<dbReference type="EMBL" id="CAMTCP010000266">
    <property type="protein sequence ID" value="CAI3666825.1"/>
    <property type="molecule type" value="Genomic_DNA"/>
</dbReference>
<comment type="caution">
    <text evidence="1">The sequence shown here is derived from an EMBL/GenBank/DDBJ whole genome shotgun (WGS) entry which is preliminary data.</text>
</comment>
<reference evidence="1" key="1">
    <citation type="submission" date="2022-10" db="EMBL/GenBank/DDBJ databases">
        <authorList>
            <person name="Aires J."/>
            <person name="Mesa V."/>
        </authorList>
    </citation>
    <scope>NUCLEOTIDE SEQUENCE</scope>
    <source>
        <strain evidence="1">Clostridium neonatale JD116</strain>
    </source>
</reference>
<sequence>MLNECKIKWNKFYILKDCTSYNEYVKFGLSPEDFLKFAKQDLKNLDNKGLVEGLSNSKRAIDCQVDWIISYLGFDYLNFNEQHYPYIKSMINEFEAETYFDKNLSFKLRFLQAMEITPIFLIAKIRKLRNELEHEYLMPQKDEVREAVEIAELFINATQNILWHKFISDYFVLQEKIKILPENKEYIMFLKASISNNFEYLPKIFGCDIDTKYINYEIKEV</sequence>
<protein>
    <submittedName>
        <fullName evidence="1">Uncharacterized protein</fullName>
    </submittedName>
</protein>
<gene>
    <name evidence="1" type="ORF">CNEO2_660003</name>
</gene>
<dbReference type="AlphaFoldDB" id="A0AAD1YJV3"/>
<evidence type="ECO:0000313" key="1">
    <source>
        <dbReference type="EMBL" id="CAI3666825.1"/>
    </source>
</evidence>